<evidence type="ECO:0000256" key="1">
    <source>
        <dbReference type="ARBA" id="ARBA00022448"/>
    </source>
</evidence>
<name>V4LAD8_EUTSA</name>
<dbReference type="Gramene" id="ESQ40604">
    <property type="protein sequence ID" value="ESQ40604"/>
    <property type="gene ID" value="EUTSA_v10015933mg"/>
</dbReference>
<keyword evidence="2" id="KW-0341">Growth regulation</keyword>
<accession>V4LAD8</accession>
<reference evidence="3 4" key="1">
    <citation type="journal article" date="2013" name="Front. Plant Sci.">
        <title>The Reference Genome of the Halophytic Plant Eutrema salsugineum.</title>
        <authorList>
            <person name="Yang R."/>
            <person name="Jarvis D.E."/>
            <person name="Chen H."/>
            <person name="Beilstein M.A."/>
            <person name="Grimwood J."/>
            <person name="Jenkins J."/>
            <person name="Shu S."/>
            <person name="Prochnik S."/>
            <person name="Xin M."/>
            <person name="Ma C."/>
            <person name="Schmutz J."/>
            <person name="Wing R.A."/>
            <person name="Mitchell-Olds T."/>
            <person name="Schumaker K.S."/>
            <person name="Wang X."/>
        </authorList>
    </citation>
    <scope>NUCLEOTIDE SEQUENCE [LARGE SCALE GENOMIC DNA]</scope>
</reference>
<organism evidence="3 4">
    <name type="scientific">Eutrema salsugineum</name>
    <name type="common">Saltwater cress</name>
    <name type="synonym">Sisymbrium salsugineum</name>
    <dbReference type="NCBI Taxonomy" id="72664"/>
    <lineage>
        <taxon>Eukaryota</taxon>
        <taxon>Viridiplantae</taxon>
        <taxon>Streptophyta</taxon>
        <taxon>Embryophyta</taxon>
        <taxon>Tracheophyta</taxon>
        <taxon>Spermatophyta</taxon>
        <taxon>Magnoliopsida</taxon>
        <taxon>eudicotyledons</taxon>
        <taxon>Gunneridae</taxon>
        <taxon>Pentapetalae</taxon>
        <taxon>rosids</taxon>
        <taxon>malvids</taxon>
        <taxon>Brassicales</taxon>
        <taxon>Brassicaceae</taxon>
        <taxon>Eutremeae</taxon>
        <taxon>Eutrema</taxon>
    </lineage>
</organism>
<sequence>MQAPGRERMQNERRYLRRLRRRKLIRGKRDLRSEIETETVPNSEFVLPFVKTSKTLAGWKECESREAFKRWPQRPHFNGPWVFQTPQLIRQFFALGLMQSFLDISESIESRGKDLPSDELDEDKEALVALETYGFDSTRPLSQIEEILSLKRKEADLLEEQHR</sequence>
<dbReference type="AlphaFoldDB" id="V4LAD8"/>
<keyword evidence="1" id="KW-0813">Transport</keyword>
<dbReference type="KEGG" id="eus:EUTSA_v10015933mg"/>
<protein>
    <submittedName>
        <fullName evidence="3">Uncharacterized protein</fullName>
    </submittedName>
</protein>
<dbReference type="EMBL" id="KI517464">
    <property type="protein sequence ID" value="ESQ40604.1"/>
    <property type="molecule type" value="Genomic_DNA"/>
</dbReference>
<dbReference type="InterPro" id="IPR007930">
    <property type="entry name" value="DUF724"/>
</dbReference>
<dbReference type="Pfam" id="PF05266">
    <property type="entry name" value="DUF724"/>
    <property type="match status" value="1"/>
</dbReference>
<proteinExistence type="predicted"/>
<evidence type="ECO:0000313" key="4">
    <source>
        <dbReference type="Proteomes" id="UP000030689"/>
    </source>
</evidence>
<dbReference type="Proteomes" id="UP000030689">
    <property type="component" value="Unassembled WGS sequence"/>
</dbReference>
<keyword evidence="4" id="KW-1185">Reference proteome</keyword>
<gene>
    <name evidence="3" type="ORF">EUTSA_v10015933mg</name>
</gene>
<evidence type="ECO:0000313" key="3">
    <source>
        <dbReference type="EMBL" id="ESQ40604.1"/>
    </source>
</evidence>
<evidence type="ECO:0000256" key="2">
    <source>
        <dbReference type="ARBA" id="ARBA00022604"/>
    </source>
</evidence>